<gene>
    <name evidence="7" type="ORF">DFR24_0961</name>
</gene>
<keyword evidence="7" id="KW-0645">Protease</keyword>
<evidence type="ECO:0000256" key="3">
    <source>
        <dbReference type="ARBA" id="ARBA00022989"/>
    </source>
</evidence>
<dbReference type="InterPro" id="IPR023826">
    <property type="entry name" value="Rhom-like_SP_proteobac"/>
</dbReference>
<feature type="transmembrane region" description="Helical" evidence="5">
    <location>
        <begin position="123"/>
        <end position="145"/>
    </location>
</feature>
<reference evidence="7 8" key="1">
    <citation type="submission" date="2019-03" db="EMBL/GenBank/DDBJ databases">
        <title>Genomic Encyclopedia of Type Strains, Phase IV (KMG-IV): sequencing the most valuable type-strain genomes for metagenomic binning, comparative biology and taxonomic classification.</title>
        <authorList>
            <person name="Goeker M."/>
        </authorList>
    </citation>
    <scope>NUCLEOTIDE SEQUENCE [LARGE SCALE GENOMIC DNA]</scope>
    <source>
        <strain evidence="7 8">DSM 26377</strain>
    </source>
</reference>
<comment type="subcellular location">
    <subcellularLocation>
        <location evidence="1">Membrane</location>
        <topology evidence="1">Multi-pass membrane protein</topology>
    </subcellularLocation>
</comment>
<dbReference type="Proteomes" id="UP000295341">
    <property type="component" value="Unassembled WGS sequence"/>
</dbReference>
<protein>
    <submittedName>
        <fullName evidence="7">Rhomboid family GlyGly-CTERM serine protease</fullName>
    </submittedName>
</protein>
<feature type="transmembrane region" description="Helical" evidence="5">
    <location>
        <begin position="39"/>
        <end position="61"/>
    </location>
</feature>
<evidence type="ECO:0000256" key="1">
    <source>
        <dbReference type="ARBA" id="ARBA00004141"/>
    </source>
</evidence>
<organism evidence="7 8">
    <name type="scientific">Panacagrimonas perspica</name>
    <dbReference type="NCBI Taxonomy" id="381431"/>
    <lineage>
        <taxon>Bacteria</taxon>
        <taxon>Pseudomonadati</taxon>
        <taxon>Pseudomonadota</taxon>
        <taxon>Gammaproteobacteria</taxon>
        <taxon>Nevskiales</taxon>
        <taxon>Nevskiaceae</taxon>
        <taxon>Panacagrimonas</taxon>
    </lineage>
</organism>
<dbReference type="InterPro" id="IPR035952">
    <property type="entry name" value="Rhomboid-like_sf"/>
</dbReference>
<dbReference type="NCBIfam" id="TIGR03902">
    <property type="entry name" value="rhom_GG_sort"/>
    <property type="match status" value="1"/>
</dbReference>
<evidence type="ECO:0000256" key="2">
    <source>
        <dbReference type="ARBA" id="ARBA00022692"/>
    </source>
</evidence>
<dbReference type="Gene3D" id="1.20.1540.10">
    <property type="entry name" value="Rhomboid-like"/>
    <property type="match status" value="1"/>
</dbReference>
<evidence type="ECO:0000259" key="6">
    <source>
        <dbReference type="Pfam" id="PF01694"/>
    </source>
</evidence>
<evidence type="ECO:0000313" key="7">
    <source>
        <dbReference type="EMBL" id="TDU31591.1"/>
    </source>
</evidence>
<dbReference type="GO" id="GO:0004252">
    <property type="term" value="F:serine-type endopeptidase activity"/>
    <property type="evidence" value="ECO:0007669"/>
    <property type="project" value="InterPro"/>
</dbReference>
<keyword evidence="2 5" id="KW-0812">Transmembrane</keyword>
<feature type="transmembrane region" description="Helical" evidence="5">
    <location>
        <begin position="151"/>
        <end position="174"/>
    </location>
</feature>
<dbReference type="Pfam" id="PF01694">
    <property type="entry name" value="Rhomboid"/>
    <property type="match status" value="1"/>
</dbReference>
<dbReference type="RefSeq" id="WP_246051513.1">
    <property type="nucleotide sequence ID" value="NZ_MWIN01000012.1"/>
</dbReference>
<evidence type="ECO:0000256" key="5">
    <source>
        <dbReference type="SAM" id="Phobius"/>
    </source>
</evidence>
<feature type="transmembrane region" description="Helical" evidence="5">
    <location>
        <begin position="73"/>
        <end position="92"/>
    </location>
</feature>
<dbReference type="GO" id="GO:0016020">
    <property type="term" value="C:membrane"/>
    <property type="evidence" value="ECO:0007669"/>
    <property type="project" value="UniProtKB-SubCell"/>
</dbReference>
<evidence type="ECO:0000313" key="8">
    <source>
        <dbReference type="Proteomes" id="UP000295341"/>
    </source>
</evidence>
<dbReference type="AlphaFoldDB" id="A0A4R7PDH2"/>
<evidence type="ECO:0000256" key="4">
    <source>
        <dbReference type="ARBA" id="ARBA00023136"/>
    </source>
</evidence>
<keyword evidence="7" id="KW-0378">Hydrolase</keyword>
<dbReference type="InterPro" id="IPR022764">
    <property type="entry name" value="Peptidase_S54_rhomboid_dom"/>
</dbReference>
<sequence length="184" mass="19992">MLVIALVATILEGFGDSARRLLSFDRAGLASWEWWRLLTGHFVHLGGYHLGLNLLGLLALQVLCPKPVRAREWVLRVIWLALFVSIALYAAAPTVGNYVGFSGVLHGLFVLGLVPMAREGDRIALVCLLYLIGKIVWEQVMGAPVSDEHAIGGHVVTLAHLFGTLAALVYGFAFGTFRTGVKTQ</sequence>
<feature type="transmembrane region" description="Helical" evidence="5">
    <location>
        <begin position="98"/>
        <end position="116"/>
    </location>
</feature>
<keyword evidence="8" id="KW-1185">Reference proteome</keyword>
<dbReference type="EMBL" id="SOBT01000008">
    <property type="protein sequence ID" value="TDU31591.1"/>
    <property type="molecule type" value="Genomic_DNA"/>
</dbReference>
<keyword evidence="3 5" id="KW-1133">Transmembrane helix</keyword>
<dbReference type="GO" id="GO:0006508">
    <property type="term" value="P:proteolysis"/>
    <property type="evidence" value="ECO:0007669"/>
    <property type="project" value="UniProtKB-KW"/>
</dbReference>
<proteinExistence type="predicted"/>
<keyword evidence="4 5" id="KW-0472">Membrane</keyword>
<accession>A0A4R7PDH2</accession>
<dbReference type="SUPFAM" id="SSF144091">
    <property type="entry name" value="Rhomboid-like"/>
    <property type="match status" value="1"/>
</dbReference>
<name>A0A4R7PDH2_9GAMM</name>
<comment type="caution">
    <text evidence="7">The sequence shown here is derived from an EMBL/GenBank/DDBJ whole genome shotgun (WGS) entry which is preliminary data.</text>
</comment>
<feature type="domain" description="Peptidase S54 rhomboid" evidence="6">
    <location>
        <begin position="32"/>
        <end position="174"/>
    </location>
</feature>